<dbReference type="GO" id="GO:0003824">
    <property type="term" value="F:catalytic activity"/>
    <property type="evidence" value="ECO:0007669"/>
    <property type="project" value="InterPro"/>
</dbReference>
<evidence type="ECO:0000256" key="4">
    <source>
        <dbReference type="SAM" id="SignalP"/>
    </source>
</evidence>
<dbReference type="SUPFAM" id="SSF74650">
    <property type="entry name" value="Galactose mutarotase-like"/>
    <property type="match status" value="1"/>
</dbReference>
<evidence type="ECO:0000256" key="3">
    <source>
        <dbReference type="ARBA" id="ARBA00022837"/>
    </source>
</evidence>
<dbReference type="GO" id="GO:0005975">
    <property type="term" value="P:carbohydrate metabolic process"/>
    <property type="evidence" value="ECO:0007669"/>
    <property type="project" value="InterPro"/>
</dbReference>
<dbReference type="InterPro" id="IPR014718">
    <property type="entry name" value="GH-type_carb-bd"/>
</dbReference>
<organism evidence="5 6">
    <name type="scientific">Siphonobacter aquaeclarae</name>
    <dbReference type="NCBI Taxonomy" id="563176"/>
    <lineage>
        <taxon>Bacteria</taxon>
        <taxon>Pseudomonadati</taxon>
        <taxon>Bacteroidota</taxon>
        <taxon>Cytophagia</taxon>
        <taxon>Cytophagales</taxon>
        <taxon>Cytophagaceae</taxon>
        <taxon>Siphonobacter</taxon>
    </lineage>
</organism>
<keyword evidence="4" id="KW-0732">Signal</keyword>
<dbReference type="InterPro" id="IPR011013">
    <property type="entry name" value="Gal_mutarotase_sf_dom"/>
</dbReference>
<evidence type="ECO:0000256" key="1">
    <source>
        <dbReference type="ARBA" id="ARBA00001913"/>
    </source>
</evidence>
<feature type="chain" id="PRO_5011529656" evidence="4">
    <location>
        <begin position="21"/>
        <end position="321"/>
    </location>
</feature>
<keyword evidence="3" id="KW-0106">Calcium</keyword>
<dbReference type="Proteomes" id="UP000198901">
    <property type="component" value="Unassembled WGS sequence"/>
</dbReference>
<keyword evidence="6" id="KW-1185">Reference proteome</keyword>
<dbReference type="AlphaFoldDB" id="A0A1G9XKX2"/>
<protein>
    <submittedName>
        <fullName evidence="5">Uncharacterized protein</fullName>
    </submittedName>
</protein>
<name>A0A1G9XKX2_9BACT</name>
<reference evidence="5 6" key="1">
    <citation type="submission" date="2016-10" db="EMBL/GenBank/DDBJ databases">
        <authorList>
            <person name="de Groot N.N."/>
        </authorList>
    </citation>
    <scope>NUCLEOTIDE SEQUENCE [LARGE SCALE GENOMIC DNA]</scope>
    <source>
        <strain evidence="5 6">DSM 21668</strain>
    </source>
</reference>
<dbReference type="PROSITE" id="PS51257">
    <property type="entry name" value="PROKAR_LIPOPROTEIN"/>
    <property type="match status" value="1"/>
</dbReference>
<sequence>MWKSLVLFGGMAASCLSASAQDSFPETTLDNGQIKARFYLPDTEKGYYRAARFDWSGVIAELTCGGHTYFGKWFEKYDPHLHDAISGPVEEFTPIGYETAQPGEAFLKIGVGMLRKKDQSTYRFFAPFENTNGGTWTTKVYRNRIVFVHELSDSQGYGYRYEKTVRLRKNKLILSHRLKNTGTKPLETTVYDHNFLVLDGQITGPDTRVTFPFRLEPEASTTPRGLGTLAQLDGNQWTYLRPLVKGESTHSYLSGFGKSAADYQIRAENRQIGVEIRGNKPLVRLVYWSIPTVFSPEPYIAVRADPGKTDTWTIEYTFFTR</sequence>
<evidence type="ECO:0000313" key="6">
    <source>
        <dbReference type="Proteomes" id="UP000198901"/>
    </source>
</evidence>
<feature type="signal peptide" evidence="4">
    <location>
        <begin position="1"/>
        <end position="20"/>
    </location>
</feature>
<accession>A0A1G9XKX2</accession>
<dbReference type="Gene3D" id="2.70.98.10">
    <property type="match status" value="1"/>
</dbReference>
<dbReference type="OrthoDB" id="5621785at2"/>
<evidence type="ECO:0000256" key="2">
    <source>
        <dbReference type="ARBA" id="ARBA00011245"/>
    </source>
</evidence>
<dbReference type="RefSeq" id="WP_093208362.1">
    <property type="nucleotide sequence ID" value="NZ_FNGS01000011.1"/>
</dbReference>
<gene>
    <name evidence="5" type="ORF">SAMN04488090_4665</name>
</gene>
<proteinExistence type="predicted"/>
<dbReference type="STRING" id="563176.SAMN04488090_4665"/>
<evidence type="ECO:0000313" key="5">
    <source>
        <dbReference type="EMBL" id="SDM97499.1"/>
    </source>
</evidence>
<comment type="cofactor">
    <cofactor evidence="1">
        <name>Ca(2+)</name>
        <dbReference type="ChEBI" id="CHEBI:29108"/>
    </cofactor>
</comment>
<comment type="subunit">
    <text evidence="2">Monomer.</text>
</comment>
<dbReference type="GO" id="GO:0030246">
    <property type="term" value="F:carbohydrate binding"/>
    <property type="evidence" value="ECO:0007669"/>
    <property type="project" value="InterPro"/>
</dbReference>
<dbReference type="EMBL" id="FNGS01000011">
    <property type="protein sequence ID" value="SDM97499.1"/>
    <property type="molecule type" value="Genomic_DNA"/>
</dbReference>